<feature type="domain" description="Peptidase C1A papain C-terminal" evidence="3">
    <location>
        <begin position="559"/>
        <end position="761"/>
    </location>
</feature>
<evidence type="ECO:0000256" key="1">
    <source>
        <dbReference type="ARBA" id="ARBA00008455"/>
    </source>
</evidence>
<feature type="domain" description="Peptidase C1A papain C-terminal" evidence="3">
    <location>
        <begin position="199"/>
        <end position="406"/>
    </location>
</feature>
<proteinExistence type="inferred from homology"/>
<evidence type="ECO:0000313" key="4">
    <source>
        <dbReference type="EMBL" id="KAH9493635.1"/>
    </source>
</evidence>
<dbReference type="Pfam" id="PF00112">
    <property type="entry name" value="Peptidase_C1"/>
    <property type="match status" value="4"/>
</dbReference>
<keyword evidence="2" id="KW-0732">Signal</keyword>
<dbReference type="PANTHER" id="PTHR12411">
    <property type="entry name" value="CYSTEINE PROTEASE FAMILY C1-RELATED"/>
    <property type="match status" value="1"/>
</dbReference>
<dbReference type="SUPFAM" id="SSF54001">
    <property type="entry name" value="Cysteine proteinases"/>
    <property type="match status" value="4"/>
</dbReference>
<feature type="signal peptide" evidence="2">
    <location>
        <begin position="1"/>
        <end position="26"/>
    </location>
</feature>
<feature type="domain" description="Peptidase C1A papain C-terminal" evidence="3">
    <location>
        <begin position="1301"/>
        <end position="1511"/>
    </location>
</feature>
<comment type="caution">
    <text evidence="4">The sequence shown here is derived from an EMBL/GenBank/DDBJ whole genome shotgun (WGS) entry which is preliminary data.</text>
</comment>
<accession>A0A922HM46</accession>
<evidence type="ECO:0000313" key="5">
    <source>
        <dbReference type="Proteomes" id="UP000790347"/>
    </source>
</evidence>
<evidence type="ECO:0000256" key="2">
    <source>
        <dbReference type="SAM" id="SignalP"/>
    </source>
</evidence>
<dbReference type="GO" id="GO:0008234">
    <property type="term" value="F:cysteine-type peptidase activity"/>
    <property type="evidence" value="ECO:0007669"/>
    <property type="project" value="InterPro"/>
</dbReference>
<gene>
    <name evidence="4" type="ORF">DERF_014375</name>
</gene>
<dbReference type="PROSITE" id="PS00640">
    <property type="entry name" value="THIOL_PROTEASE_ASN"/>
    <property type="match status" value="2"/>
</dbReference>
<dbReference type="InterPro" id="IPR013128">
    <property type="entry name" value="Peptidase_C1A"/>
</dbReference>
<dbReference type="InterPro" id="IPR025661">
    <property type="entry name" value="Pept_asp_AS"/>
</dbReference>
<dbReference type="InterPro" id="IPR039417">
    <property type="entry name" value="Peptidase_C1A_papain-like"/>
</dbReference>
<comment type="similarity">
    <text evidence="1">Belongs to the peptidase C1 family.</text>
</comment>
<dbReference type="SMART" id="SM00645">
    <property type="entry name" value="Pept_C1"/>
    <property type="match status" value="4"/>
</dbReference>
<dbReference type="InterPro" id="IPR038765">
    <property type="entry name" value="Papain-like_cys_pep_sf"/>
</dbReference>
<dbReference type="GO" id="GO:0006508">
    <property type="term" value="P:proteolysis"/>
    <property type="evidence" value="ECO:0007669"/>
    <property type="project" value="InterPro"/>
</dbReference>
<dbReference type="EMBL" id="ASGP02000008">
    <property type="protein sequence ID" value="KAH9493635.1"/>
    <property type="molecule type" value="Genomic_DNA"/>
</dbReference>
<keyword evidence="5" id="KW-1185">Reference proteome</keyword>
<organism evidence="4 5">
    <name type="scientific">Dermatophagoides farinae</name>
    <name type="common">American house dust mite</name>
    <dbReference type="NCBI Taxonomy" id="6954"/>
    <lineage>
        <taxon>Eukaryota</taxon>
        <taxon>Metazoa</taxon>
        <taxon>Ecdysozoa</taxon>
        <taxon>Arthropoda</taxon>
        <taxon>Chelicerata</taxon>
        <taxon>Arachnida</taxon>
        <taxon>Acari</taxon>
        <taxon>Acariformes</taxon>
        <taxon>Sarcoptiformes</taxon>
        <taxon>Astigmata</taxon>
        <taxon>Psoroptidia</taxon>
        <taxon>Analgoidea</taxon>
        <taxon>Pyroglyphidae</taxon>
        <taxon>Dermatophagoidinae</taxon>
        <taxon>Dermatophagoides</taxon>
    </lineage>
</organism>
<dbReference type="Gene3D" id="3.90.70.10">
    <property type="entry name" value="Cysteine proteinases"/>
    <property type="match status" value="4"/>
</dbReference>
<name>A0A922HM46_DERFA</name>
<feature type="domain" description="Peptidase C1A papain C-terminal" evidence="3">
    <location>
        <begin position="910"/>
        <end position="1119"/>
    </location>
</feature>
<reference evidence="4" key="1">
    <citation type="submission" date="2013-05" db="EMBL/GenBank/DDBJ databases">
        <authorList>
            <person name="Yim A.K.Y."/>
            <person name="Chan T.F."/>
            <person name="Ji K.M."/>
            <person name="Liu X.Y."/>
            <person name="Zhou J.W."/>
            <person name="Li R.Q."/>
            <person name="Yang K.Y."/>
            <person name="Li J."/>
            <person name="Li M."/>
            <person name="Law P.T.W."/>
            <person name="Wu Y.L."/>
            <person name="Cai Z.L."/>
            <person name="Qin H."/>
            <person name="Bao Y."/>
            <person name="Leung R.K.K."/>
            <person name="Ng P.K.S."/>
            <person name="Zou J."/>
            <person name="Zhong X.J."/>
            <person name="Ran P.X."/>
            <person name="Zhong N.S."/>
            <person name="Liu Z.G."/>
            <person name="Tsui S.K.W."/>
        </authorList>
    </citation>
    <scope>NUCLEOTIDE SEQUENCE</scope>
    <source>
        <strain evidence="4">Derf</strain>
        <tissue evidence="4">Whole organism</tissue>
    </source>
</reference>
<evidence type="ECO:0000259" key="3">
    <source>
        <dbReference type="SMART" id="SM00645"/>
    </source>
</evidence>
<dbReference type="Proteomes" id="UP000790347">
    <property type="component" value="Unassembled WGS sequence"/>
</dbReference>
<dbReference type="InterPro" id="IPR000668">
    <property type="entry name" value="Peptidase_C1A_C"/>
</dbReference>
<feature type="chain" id="PRO_5037540934" description="Peptidase C1A papain C-terminal domain-containing protein" evidence="2">
    <location>
        <begin position="27"/>
        <end position="1513"/>
    </location>
</feature>
<reference evidence="4" key="2">
    <citation type="journal article" date="2022" name="Res Sq">
        <title>Comparative Genomics Reveals Insights into the Divergent Evolution of Astigmatic Mites and Household Pest Adaptations.</title>
        <authorList>
            <person name="Xiong Q."/>
            <person name="Wan A.T.-Y."/>
            <person name="Liu X.-Y."/>
            <person name="Fung C.S.-H."/>
            <person name="Xiao X."/>
            <person name="Malainual N."/>
            <person name="Hou J."/>
            <person name="Wang L."/>
            <person name="Wang M."/>
            <person name="Yang K."/>
            <person name="Cui Y."/>
            <person name="Leung E."/>
            <person name="Nong W."/>
            <person name="Shin S.-K."/>
            <person name="Au S."/>
            <person name="Jeong K.Y."/>
            <person name="Chew F.T."/>
            <person name="Hui J."/>
            <person name="Leung T.F."/>
            <person name="Tungtrongchitr A."/>
            <person name="Zhong N."/>
            <person name="Liu Z."/>
            <person name="Tsui S."/>
        </authorList>
    </citation>
    <scope>NUCLEOTIDE SEQUENCE</scope>
    <source>
        <strain evidence="4">Derf</strain>
        <tissue evidence="4">Whole organism</tissue>
    </source>
</reference>
<protein>
    <recommendedName>
        <fullName evidence="3">Peptidase C1A papain C-terminal domain-containing protein</fullName>
    </recommendedName>
</protein>
<dbReference type="CDD" id="cd02248">
    <property type="entry name" value="Peptidase_C1A"/>
    <property type="match status" value="4"/>
</dbReference>
<sequence>MNAIHQFGLLFFFIIISTISIEKIRAQQNDVEQDFVPLFLEVLNRTYIEPVTIDHELKSMLFDPEFIVHCYDDTFDGQQMNLYTMPHRQIVENYFTSSEVRPMIQKSGLMATMQQTEERIDITLTNLNQLMSIINECLKLEQPEKRSRVGITTLTHLSREEYLERLNPDILKHISEPQPPKDILTLPQSNCGDIFNPNLPISFDWAAKGMVTSVKDQGYCNSCTIFALMASIESQYLLLSEGQVAAKDVDFSEQAIIDCIEEDVCERGSQVKTVWKQLSRVGLIDESSSPYYGRKLPSCVYHAFSEHNVTLAHICARTGNMEATIMSAVYDYGPIMAVIDAGDELFQYNRGPNNWRCGDKTYNHAILITGWTNDHFIIKNSWGTGWGLNVRTQLDDKNYLLALRSVIKKLNFNQLSYDEFRNDIKQLATVDPDDLNDCYDSSFSERNQNIIHMDLNTIIEEYFNTPEQIQLLSMELSDGNQHTDQLLEQRVEILATNILQLTKVVLKCLESPKEKRSRLGITSISHLSEEEFQSLLGDQLYDSMQNSSSEIISGPNLQIPMKYSWTDHNAVTPIRNQFRCGSCAVFSAVATVESAYLIHYGRKRMISPQSIDLSEQSVLDCLQNGVCKDGSYVDESWNIIKRKGISTERERPYQARQTGHCNRNPQSLIYMKKWIQNYQNTEKYMQRLILQYGPISALIDARKLHHLKGPFHGYCGQKITHAVVIVGWIQKYWIIKNSWGKNWGLNGMSLCRSSLLLFYSCLVITIYQVRTQLNNENYHSTLRSAIENMDFNQLSDNGFRDDIKQLNAVDPDDLNDCYDSSFGERHLNITHMDLIRIIEGYFLAKEILKCLESPKEKRSRLGITSISHLSAEEFQSLLDNQLYDSMMKALRQNQNSSLKLKMHTHPNLQIPMDYNWAEHNAVTPIRHQHKCGSCAVFSAVATVESAYLIHYGRQKLSPQSIDLSEQSVLDCLPDGICHTGSAIDQSWKVIKQNGIATEKERPYLAQQTGQCNRNPESPVSIRSWFQCSPDSEEYIQQLLLQYGPISAIIDAPESMRHLKGPFLDYCGQVPNHAIVIVGWTQKYWIIKNSWGEKWGVNGFLHLPRGQNKCNIEAYAVRTQLNDENYHSTLRSVIANMDFNQLSDNGFRDDIKQLTAVDPDDLNDCYDSSFGELHLNITHMDLDTIIEEYFNTPDQIQLLSMELSDGNQKTEQIMQKRFEILAANILQLAKEILECLESPKEKRFRLGITSISHLSAEEFQSLLDNQLYDSMMKAMRLNLNSSSSSELKEKFISDSQKPNLQIPMEYNWADHNAVTPIRHQHKCGSCAVFSAVATVESAYLIHHGRQRMISPQSIDLSEQSVLDCLQYGVCQRGSFPEQSWNVMLQNGITTEQERPYLARQTGQCYRYSQSLVSVQNWYQNYQNTEESMQRLILKYGPISVFMAAEESMRHLKGPFHGYCGQTINHAVVMVGWTQRYWIIKNSWGRFFGINGFLYLPRGQNKCNIQYYAGIPFIR</sequence>